<dbReference type="Pfam" id="PF00440">
    <property type="entry name" value="TetR_N"/>
    <property type="match status" value="1"/>
</dbReference>
<dbReference type="InterPro" id="IPR036271">
    <property type="entry name" value="Tet_transcr_reg_TetR-rel_C_sf"/>
</dbReference>
<dbReference type="Pfam" id="PF16859">
    <property type="entry name" value="TetR_C_11"/>
    <property type="match status" value="1"/>
</dbReference>
<accession>A0AAW8EUA8</accession>
<dbReference type="GO" id="GO:0003700">
    <property type="term" value="F:DNA-binding transcription factor activity"/>
    <property type="evidence" value="ECO:0007669"/>
    <property type="project" value="TreeGrafter"/>
</dbReference>
<dbReference type="RefSeq" id="WP_307294697.1">
    <property type="nucleotide sequence ID" value="NZ_JAUSXV010000001.1"/>
</dbReference>
<dbReference type="PANTHER" id="PTHR30055">
    <property type="entry name" value="HTH-TYPE TRANSCRIPTIONAL REGULATOR RUTR"/>
    <property type="match status" value="1"/>
</dbReference>
<evidence type="ECO:0000256" key="1">
    <source>
        <dbReference type="ARBA" id="ARBA00023015"/>
    </source>
</evidence>
<evidence type="ECO:0000256" key="4">
    <source>
        <dbReference type="PROSITE-ProRule" id="PRU00335"/>
    </source>
</evidence>
<organism evidence="6 7">
    <name type="scientific">Microbacterium natoriense</name>
    <dbReference type="NCBI Taxonomy" id="284570"/>
    <lineage>
        <taxon>Bacteria</taxon>
        <taxon>Bacillati</taxon>
        <taxon>Actinomycetota</taxon>
        <taxon>Actinomycetes</taxon>
        <taxon>Micrococcales</taxon>
        <taxon>Microbacteriaceae</taxon>
        <taxon>Microbacterium</taxon>
    </lineage>
</organism>
<dbReference type="InterPro" id="IPR050109">
    <property type="entry name" value="HTH-type_TetR-like_transc_reg"/>
</dbReference>
<keyword evidence="2 4" id="KW-0238">DNA-binding</keyword>
<dbReference type="SUPFAM" id="SSF48498">
    <property type="entry name" value="Tetracyclin repressor-like, C-terminal domain"/>
    <property type="match status" value="1"/>
</dbReference>
<dbReference type="EMBL" id="JAUSXV010000001">
    <property type="protein sequence ID" value="MDQ0647068.1"/>
    <property type="molecule type" value="Genomic_DNA"/>
</dbReference>
<feature type="domain" description="HTH tetR-type" evidence="5">
    <location>
        <begin position="16"/>
        <end position="76"/>
    </location>
</feature>
<dbReference type="InterPro" id="IPR009057">
    <property type="entry name" value="Homeodomain-like_sf"/>
</dbReference>
<evidence type="ECO:0000313" key="6">
    <source>
        <dbReference type="EMBL" id="MDQ0647068.1"/>
    </source>
</evidence>
<evidence type="ECO:0000256" key="3">
    <source>
        <dbReference type="ARBA" id="ARBA00023163"/>
    </source>
</evidence>
<keyword evidence="3" id="KW-0804">Transcription</keyword>
<dbReference type="PROSITE" id="PS50977">
    <property type="entry name" value="HTH_TETR_2"/>
    <property type="match status" value="1"/>
</dbReference>
<evidence type="ECO:0000259" key="5">
    <source>
        <dbReference type="PROSITE" id="PS50977"/>
    </source>
</evidence>
<keyword evidence="1" id="KW-0805">Transcription regulation</keyword>
<dbReference type="Proteomes" id="UP001244427">
    <property type="component" value="Unassembled WGS sequence"/>
</dbReference>
<dbReference type="Gene3D" id="1.10.10.60">
    <property type="entry name" value="Homeodomain-like"/>
    <property type="match status" value="1"/>
</dbReference>
<dbReference type="InterPro" id="IPR011075">
    <property type="entry name" value="TetR_C"/>
</dbReference>
<dbReference type="PANTHER" id="PTHR30055:SF148">
    <property type="entry name" value="TETR-FAMILY TRANSCRIPTIONAL REGULATOR"/>
    <property type="match status" value="1"/>
</dbReference>
<evidence type="ECO:0000256" key="2">
    <source>
        <dbReference type="ARBA" id="ARBA00023125"/>
    </source>
</evidence>
<proteinExistence type="predicted"/>
<dbReference type="InterPro" id="IPR001647">
    <property type="entry name" value="HTH_TetR"/>
</dbReference>
<dbReference type="GO" id="GO:0000976">
    <property type="term" value="F:transcription cis-regulatory region binding"/>
    <property type="evidence" value="ECO:0007669"/>
    <property type="project" value="TreeGrafter"/>
</dbReference>
<keyword evidence="7" id="KW-1185">Reference proteome</keyword>
<comment type="caution">
    <text evidence="6">The sequence shown here is derived from an EMBL/GenBank/DDBJ whole genome shotgun (WGS) entry which is preliminary data.</text>
</comment>
<evidence type="ECO:0000313" key="7">
    <source>
        <dbReference type="Proteomes" id="UP001244427"/>
    </source>
</evidence>
<dbReference type="SUPFAM" id="SSF46689">
    <property type="entry name" value="Homeodomain-like"/>
    <property type="match status" value="1"/>
</dbReference>
<name>A0AAW8EUA8_9MICO</name>
<gene>
    <name evidence="6" type="ORF">QFZ53_001264</name>
</gene>
<dbReference type="Gene3D" id="1.10.357.10">
    <property type="entry name" value="Tetracycline Repressor, domain 2"/>
    <property type="match status" value="1"/>
</dbReference>
<protein>
    <submittedName>
        <fullName evidence="6">AcrR family transcriptional regulator</fullName>
    </submittedName>
</protein>
<dbReference type="AlphaFoldDB" id="A0AAW8EUA8"/>
<reference evidence="6 7" key="1">
    <citation type="submission" date="2023-07" db="EMBL/GenBank/DDBJ databases">
        <title>Comparative genomics of wheat-associated soil bacteria to identify genetic determinants of phenazine resistance.</title>
        <authorList>
            <person name="Mouncey N."/>
        </authorList>
    </citation>
    <scope>NUCLEOTIDE SEQUENCE [LARGE SCALE GENOMIC DNA]</scope>
    <source>
        <strain evidence="6 7">W4I9-1</strain>
    </source>
</reference>
<feature type="DNA-binding region" description="H-T-H motif" evidence="4">
    <location>
        <begin position="39"/>
        <end position="58"/>
    </location>
</feature>
<sequence>MTSDSAEMQAGRTRDPDLTARILDETARQLGERGYSALRIEHIASAIGSGKTAIYRRWPGKPELVAALLASRQQTGSVPDTGSVVDDLVEHAWQNVQNQTFSGTDAETSRIRSAMVQPEVYELYSTDFLDKRRRIGIEILEKGVRRSELPEDTDMQLVLQLLAGLVLYRTTLGQEATTRDQLQRVVAALVESPPRRAAG</sequence>